<dbReference type="EMBL" id="QRNS01000076">
    <property type="protein sequence ID" value="RHK59000.1"/>
    <property type="molecule type" value="Genomic_DNA"/>
</dbReference>
<organism evidence="3 4">
    <name type="scientific">Dorea formicigenerans</name>
    <dbReference type="NCBI Taxonomy" id="39486"/>
    <lineage>
        <taxon>Bacteria</taxon>
        <taxon>Bacillati</taxon>
        <taxon>Bacillota</taxon>
        <taxon>Clostridia</taxon>
        <taxon>Lachnospirales</taxon>
        <taxon>Lachnospiraceae</taxon>
        <taxon>Dorea</taxon>
    </lineage>
</organism>
<dbReference type="PANTHER" id="PTHR23416">
    <property type="entry name" value="SIALIC ACID SYNTHASE-RELATED"/>
    <property type="match status" value="1"/>
</dbReference>
<dbReference type="InterPro" id="IPR011004">
    <property type="entry name" value="Trimer_LpxA-like_sf"/>
</dbReference>
<evidence type="ECO:0000313" key="4">
    <source>
        <dbReference type="Proteomes" id="UP000284152"/>
    </source>
</evidence>
<sequence>MSRKLRYLFRLIFNFFRIPLLKVLTVGKFKSPTYMLASPRSEFRIEEKGSIFIKKLINMEEILWCMLLGGKIRIGSAFINRNCVIVSKKEIDIGDRVTIGPNVCIYDHDHNLKAESLEDSFVSERICIDDEVWIGAQAVILKGVHIGKGAVIAAGAVVVNDIPPDAIARGVPAKIV</sequence>
<dbReference type="Gene3D" id="2.160.10.10">
    <property type="entry name" value="Hexapeptide repeat proteins"/>
    <property type="match status" value="1"/>
</dbReference>
<keyword evidence="2" id="KW-0677">Repeat</keyword>
<keyword evidence="1 3" id="KW-0808">Transferase</keyword>
<accession>A0A415H0W0</accession>
<dbReference type="CDD" id="cd04647">
    <property type="entry name" value="LbH_MAT_like"/>
    <property type="match status" value="1"/>
</dbReference>
<dbReference type="SUPFAM" id="SSF51161">
    <property type="entry name" value="Trimeric LpxA-like enzymes"/>
    <property type="match status" value="1"/>
</dbReference>
<dbReference type="Proteomes" id="UP000284152">
    <property type="component" value="Unassembled WGS sequence"/>
</dbReference>
<dbReference type="InterPro" id="IPR051159">
    <property type="entry name" value="Hexapeptide_acetyltransf"/>
</dbReference>
<dbReference type="InterPro" id="IPR001451">
    <property type="entry name" value="Hexapep"/>
</dbReference>
<protein>
    <submittedName>
        <fullName evidence="3">Acyltransferase</fullName>
    </submittedName>
</protein>
<dbReference type="PROSITE" id="PS00101">
    <property type="entry name" value="HEXAPEP_TRANSFERASES"/>
    <property type="match status" value="1"/>
</dbReference>
<evidence type="ECO:0000256" key="2">
    <source>
        <dbReference type="ARBA" id="ARBA00022737"/>
    </source>
</evidence>
<proteinExistence type="predicted"/>
<reference evidence="3 4" key="1">
    <citation type="submission" date="2018-08" db="EMBL/GenBank/DDBJ databases">
        <title>A genome reference for cultivated species of the human gut microbiota.</title>
        <authorList>
            <person name="Zou Y."/>
            <person name="Xue W."/>
            <person name="Luo G."/>
        </authorList>
    </citation>
    <scope>NUCLEOTIDE SEQUENCE [LARGE SCALE GENOMIC DNA]</scope>
    <source>
        <strain evidence="3 4">AF42-21</strain>
    </source>
</reference>
<keyword evidence="3" id="KW-0012">Acyltransferase</keyword>
<dbReference type="AlphaFoldDB" id="A0A415H0W0"/>
<dbReference type="InterPro" id="IPR018357">
    <property type="entry name" value="Hexapep_transf_CS"/>
</dbReference>
<dbReference type="Pfam" id="PF00132">
    <property type="entry name" value="Hexapep"/>
    <property type="match status" value="1"/>
</dbReference>
<name>A0A415H0W0_9FIRM</name>
<evidence type="ECO:0000313" key="3">
    <source>
        <dbReference type="EMBL" id="RHK59000.1"/>
    </source>
</evidence>
<dbReference type="GO" id="GO:0016746">
    <property type="term" value="F:acyltransferase activity"/>
    <property type="evidence" value="ECO:0007669"/>
    <property type="project" value="UniProtKB-KW"/>
</dbReference>
<gene>
    <name evidence="3" type="ORF">DW054_16635</name>
</gene>
<evidence type="ECO:0000256" key="1">
    <source>
        <dbReference type="ARBA" id="ARBA00022679"/>
    </source>
</evidence>
<comment type="caution">
    <text evidence="3">The sequence shown here is derived from an EMBL/GenBank/DDBJ whole genome shotgun (WGS) entry which is preliminary data.</text>
</comment>